<reference evidence="2" key="1">
    <citation type="journal article" date="2017" name="Gigascience">
        <title>The first near-complete assembly of the hexaploid bread wheat genome, Triticum aestivum.</title>
        <authorList>
            <person name="Zimin A.V."/>
            <person name="Puiu D."/>
            <person name="Hall R."/>
            <person name="Kingan S."/>
            <person name="Clavijo B.J."/>
            <person name="Salzberg S.L."/>
        </authorList>
    </citation>
    <scope>NUCLEOTIDE SEQUENCE</scope>
    <source>
        <tissue evidence="2">Leaf</tissue>
    </source>
</reference>
<reference evidence="2" key="2">
    <citation type="submission" date="2020-03" db="EMBL/GenBank/DDBJ databases">
        <title>The second near-complete assembly of the hexaploid bread wheat (Triticum aestivum) genome.</title>
        <authorList>
            <person name="Zimin A.V."/>
            <person name="Puiu D."/>
            <person name="Shumante A."/>
            <person name="Alonge M."/>
            <person name="Salzberg S.L."/>
        </authorList>
    </citation>
    <scope>NUCLEOTIDE SEQUENCE</scope>
    <source>
        <tissue evidence="2">Leaf</tissue>
    </source>
</reference>
<dbReference type="InterPro" id="IPR056594">
    <property type="entry name" value="AT5G49610-like_b-prop"/>
</dbReference>
<organism evidence="2">
    <name type="scientific">Triticum aestivum</name>
    <name type="common">Wheat</name>
    <dbReference type="NCBI Taxonomy" id="4565"/>
    <lineage>
        <taxon>Eukaryota</taxon>
        <taxon>Viridiplantae</taxon>
        <taxon>Streptophyta</taxon>
        <taxon>Embryophyta</taxon>
        <taxon>Tracheophyta</taxon>
        <taxon>Spermatophyta</taxon>
        <taxon>Magnoliopsida</taxon>
        <taxon>Liliopsida</taxon>
        <taxon>Poales</taxon>
        <taxon>Poaceae</taxon>
        <taxon>BOP clade</taxon>
        <taxon>Pooideae</taxon>
        <taxon>Triticodae</taxon>
        <taxon>Triticeae</taxon>
        <taxon>Triticinae</taxon>
        <taxon>Triticum</taxon>
    </lineage>
</organism>
<sequence>MYLASPGIGHGLAQVSQTVAQHFLDPDHSIVAIASGDSGLMTREELPAPGYMLITPGGDAAPMGDDVPLSPTVAAATPNTWGHFAKLGAEHAFFVQDPAADFDIMPKGVCMNDDSPVHYHVNVFAEGVWQNVVSGPMHAGDNVCFLRRPYAVVIDGVMYMMYEVGRVVACNVSANTFDTVQLPEDFAFNIEAGGTDYRVTKTSSGKLCIAQVQGMRARVWDRDPTGVWVERINMSISSVFDVPATDTMWIRVAENEGLDIPIWDTEFYLIRIVSVDEGARHLVMSFGFDTRVYCIDTELERAFDLFDSAQHAFMSNVVPVTVAWPPRFPDHI</sequence>
<evidence type="ECO:0000313" key="2">
    <source>
        <dbReference type="EMBL" id="KAF7043664.1"/>
    </source>
</evidence>
<dbReference type="AlphaFoldDB" id="A0A9R1GAU8"/>
<gene>
    <name evidence="2" type="ORF">CFC21_052989</name>
</gene>
<dbReference type="Gramene" id="TraesCAD_scaffold_122904_01G000200.1">
    <property type="protein sequence ID" value="TraesCAD_scaffold_122904_01G000200.1"/>
    <property type="gene ID" value="TraesCAD_scaffold_122904_01G000200"/>
</dbReference>
<comment type="caution">
    <text evidence="2">The sequence shown here is derived from an EMBL/GenBank/DDBJ whole genome shotgun (WGS) entry which is preliminary data.</text>
</comment>
<feature type="domain" description="F-box protein AT5G49610-like beta-propeller" evidence="1">
    <location>
        <begin position="112"/>
        <end position="328"/>
    </location>
</feature>
<dbReference type="Gramene" id="TraesROB_scaffold_211947_01G000100.1">
    <property type="protein sequence ID" value="TraesROB_scaffold_211947_01G000100.1"/>
    <property type="gene ID" value="TraesROB_scaffold_211947_01G000100"/>
</dbReference>
<dbReference type="Proteomes" id="UP000815260">
    <property type="component" value="Chromosome 4A"/>
</dbReference>
<dbReference type="EMBL" id="CM022220">
    <property type="protein sequence ID" value="KAF7043664.1"/>
    <property type="molecule type" value="Genomic_DNA"/>
</dbReference>
<accession>A0A9R1GAU8</accession>
<protein>
    <recommendedName>
        <fullName evidence="1">F-box protein AT5G49610-like beta-propeller domain-containing protein</fullName>
    </recommendedName>
</protein>
<dbReference type="Pfam" id="PF23635">
    <property type="entry name" value="Beta-prop_AT5G49610-like"/>
    <property type="match status" value="1"/>
</dbReference>
<evidence type="ECO:0000259" key="1">
    <source>
        <dbReference type="Pfam" id="PF23635"/>
    </source>
</evidence>
<name>A0A9R1GAU8_WHEAT</name>
<proteinExistence type="predicted"/>